<organism evidence="1">
    <name type="scientific">Serratia fonticola</name>
    <dbReference type="NCBI Taxonomy" id="47917"/>
    <lineage>
        <taxon>Bacteria</taxon>
        <taxon>Pseudomonadati</taxon>
        <taxon>Pseudomonadota</taxon>
        <taxon>Gammaproteobacteria</taxon>
        <taxon>Enterobacterales</taxon>
        <taxon>Yersiniaceae</taxon>
        <taxon>Serratia</taxon>
    </lineage>
</organism>
<proteinExistence type="predicted"/>
<dbReference type="AlphaFoldDB" id="A0A4U9U4M8"/>
<evidence type="ECO:0000313" key="1">
    <source>
        <dbReference type="EMBL" id="VTR26062.1"/>
    </source>
</evidence>
<dbReference type="EC" id="3.1.3.6" evidence="1"/>
<dbReference type="EMBL" id="CABEEZ010000042">
    <property type="protein sequence ID" value="VTR26062.1"/>
    <property type="molecule type" value="Genomic_DNA"/>
</dbReference>
<keyword evidence="1" id="KW-0378">Hydrolase</keyword>
<sequence length="77" mass="8443">MQDSSAIQIIRAAQKAYVEHFIQGDPDLADIPVLSAAAPFKAGGRKNDPAAFVDMRKGPLSFRNAAIFTSIPTRWRQ</sequence>
<dbReference type="GO" id="GO:0008254">
    <property type="term" value="F:3'-nucleotidase activity"/>
    <property type="evidence" value="ECO:0007669"/>
    <property type="project" value="UniProtKB-EC"/>
</dbReference>
<gene>
    <name evidence="1" type="primary">cpdB_2</name>
    <name evidence="1" type="ORF">NCTC12965_02288</name>
</gene>
<accession>A0A4U9U4M8</accession>
<reference evidence="1" key="1">
    <citation type="submission" date="2019-05" db="EMBL/GenBank/DDBJ databases">
        <authorList>
            <consortium name="Pathogen Informatics"/>
        </authorList>
    </citation>
    <scope>NUCLEOTIDE SEQUENCE [LARGE SCALE GENOMIC DNA]</scope>
    <source>
        <strain evidence="1">NCTC12965</strain>
    </source>
</reference>
<protein>
    <submittedName>
        <fullName evidence="1">2',3'-cyclic-nucleotide 2'-phosphodiesterase/3'-nucleotidase</fullName>
        <ecNumber evidence="1">3.1.3.6</ecNumber>
    </submittedName>
</protein>
<name>A0A4U9U4M8_SERFO</name>